<reference evidence="3" key="2">
    <citation type="journal article" date="2015" name="Data Brief">
        <title>Shoot transcriptome of the giant reed, Arundo donax.</title>
        <authorList>
            <person name="Barrero R.A."/>
            <person name="Guerrero F.D."/>
            <person name="Moolhuijzen P."/>
            <person name="Goolsby J.A."/>
            <person name="Tidwell J."/>
            <person name="Bellgard S.E."/>
            <person name="Bellgard M.I."/>
        </authorList>
    </citation>
    <scope>NUCLEOTIDE SEQUENCE</scope>
    <source>
        <tissue evidence="3">Shoot tissue taken approximately 20 cm above the soil surface</tissue>
    </source>
</reference>
<keyword evidence="2" id="KW-0472">Membrane</keyword>
<accession>A0A0A9CF00</accession>
<evidence type="ECO:0000256" key="2">
    <source>
        <dbReference type="SAM" id="Phobius"/>
    </source>
</evidence>
<evidence type="ECO:0000256" key="1">
    <source>
        <dbReference type="SAM" id="MobiDB-lite"/>
    </source>
</evidence>
<feature type="compositionally biased region" description="Polar residues" evidence="1">
    <location>
        <begin position="250"/>
        <end position="270"/>
    </location>
</feature>
<keyword evidence="2" id="KW-0812">Transmembrane</keyword>
<feature type="region of interest" description="Disordered" evidence="1">
    <location>
        <begin position="243"/>
        <end position="270"/>
    </location>
</feature>
<reference evidence="3" key="1">
    <citation type="submission" date="2014-09" db="EMBL/GenBank/DDBJ databases">
        <authorList>
            <person name="Magalhaes I.L.F."/>
            <person name="Oliveira U."/>
            <person name="Santos F.R."/>
            <person name="Vidigal T.H.D.A."/>
            <person name="Brescovit A.D."/>
            <person name="Santos A.J."/>
        </authorList>
    </citation>
    <scope>NUCLEOTIDE SEQUENCE</scope>
    <source>
        <tissue evidence="3">Shoot tissue taken approximately 20 cm above the soil surface</tissue>
    </source>
</reference>
<name>A0A0A9CF00_ARUDO</name>
<keyword evidence="2" id="KW-1133">Transmembrane helix</keyword>
<evidence type="ECO:0000313" key="3">
    <source>
        <dbReference type="EMBL" id="JAD74116.1"/>
    </source>
</evidence>
<organism evidence="3">
    <name type="scientific">Arundo donax</name>
    <name type="common">Giant reed</name>
    <name type="synonym">Donax arundinaceus</name>
    <dbReference type="NCBI Taxonomy" id="35708"/>
    <lineage>
        <taxon>Eukaryota</taxon>
        <taxon>Viridiplantae</taxon>
        <taxon>Streptophyta</taxon>
        <taxon>Embryophyta</taxon>
        <taxon>Tracheophyta</taxon>
        <taxon>Spermatophyta</taxon>
        <taxon>Magnoliopsida</taxon>
        <taxon>Liliopsida</taxon>
        <taxon>Poales</taxon>
        <taxon>Poaceae</taxon>
        <taxon>PACMAD clade</taxon>
        <taxon>Arundinoideae</taxon>
        <taxon>Arundineae</taxon>
        <taxon>Arundo</taxon>
    </lineage>
</organism>
<feature type="transmembrane region" description="Helical" evidence="2">
    <location>
        <begin position="55"/>
        <end position="74"/>
    </location>
</feature>
<dbReference type="EMBL" id="GBRH01223779">
    <property type="protein sequence ID" value="JAD74116.1"/>
    <property type="molecule type" value="Transcribed_RNA"/>
</dbReference>
<proteinExistence type="predicted"/>
<protein>
    <submittedName>
        <fullName evidence="3">Uncharacterized protein</fullName>
    </submittedName>
</protein>
<sequence>MFDATTVFLASRVIVDAVLSWVTVAVTTTLPRATVAASLVVATAVVASLDTRLVAVAHALFVTLLVTMASASATSRRRPRHRDQAAPSRIASTVVCLHSSSTALDTPATMALGPLLGFSPLVAMPAPCGPGAREPTLDIDSPTKSLEYKPTTGAAVTPPTSPCRILFFRLENAIAGFGTEVGPQIFASGLSPVTSFMAAGSLSTTMEATPTAPPASALPHPSFLFGTMVARCGAPPFYPAPKTKVEDAAPSTSVSPSEGTSAAPTMEFSTPTTPSGCILRCFATANRRPGLHSGSWSPVALGFY</sequence>
<dbReference type="AlphaFoldDB" id="A0A0A9CF00"/>